<evidence type="ECO:0000313" key="1">
    <source>
        <dbReference type="EMBL" id="QIZ64168.1"/>
    </source>
</evidence>
<dbReference type="Proteomes" id="UP000502787">
    <property type="component" value="Segment"/>
</dbReference>
<protein>
    <submittedName>
        <fullName evidence="1">PVIII</fullName>
    </submittedName>
</protein>
<name>A0AC61M0B6_9ADEN</name>
<accession>A0AC61M0B6</accession>
<dbReference type="EMBL" id="MN986925">
    <property type="protein sequence ID" value="QIZ64168.1"/>
    <property type="molecule type" value="Genomic_DNA"/>
</dbReference>
<evidence type="ECO:0000313" key="2">
    <source>
        <dbReference type="Proteomes" id="UP000502787"/>
    </source>
</evidence>
<keyword evidence="2" id="KW-1185">Reference proteome</keyword>
<organism evidence="1 2">
    <name type="scientific">Guinea pig adenovirus 1</name>
    <dbReference type="NCBI Taxonomy" id="2847100"/>
    <lineage>
        <taxon>Viruses</taxon>
        <taxon>Varidnaviria</taxon>
        <taxon>Bamfordvirae</taxon>
        <taxon>Preplasmiviricota</taxon>
        <taxon>Polisuviricotina</taxon>
        <taxon>Pharingeaviricetes</taxon>
        <taxon>Rowavirales</taxon>
        <taxon>Adenoviridae</taxon>
        <taxon>Mastadenovirus</taxon>
        <taxon>Mastadenovirus caviae</taxon>
        <taxon>Guinea pig mastadenovirus A</taxon>
    </lineage>
</organism>
<sequence length="220" mass="24341">MSKEIPTPYVWLYEPQRGRARGASQDYSTRAYWMSAGPAMISRLNAVRLARNGLLLQQAAITETPRAVLNPPEWPPALLRQQPQRVNIPTQFSHATFPTAIVGSGMSPPPPKRRRRGRDADARRSRQRRVSNAIYTTVAGARPQSSEAAAAALAAVDRSAELLRRATFPSAPRSGGLGAQRFVEEFVPEVYLNPFAGEPSNFPLEFIPQYDVQTGTVHDY</sequence>
<proteinExistence type="predicted"/>
<reference evidence="1" key="1">
    <citation type="submission" date="2020-01" db="EMBL/GenBank/DDBJ databases">
        <title>Genomic and phylogenetic analysis of two Guinea pig adenovirus strains recovered from archival lung tissue.</title>
        <authorList>
            <person name="Hofmann-Sieber H."/>
            <person name="Gonzalez G."/>
            <person name="Spohn M."/>
            <person name="Dobner T."/>
            <person name="Kajon A.E."/>
        </authorList>
    </citation>
    <scope>NUCLEOTIDE SEQUENCE</scope>
    <source>
        <strain evidence="1">AUS96</strain>
    </source>
</reference>